<comment type="caution">
    <text evidence="8">The sequence shown here is derived from an EMBL/GenBank/DDBJ whole genome shotgun (WGS) entry which is preliminary data.</text>
</comment>
<name>A0ABR4NZH4_9SACH</name>
<feature type="domain" description="C2H2-type" evidence="7">
    <location>
        <begin position="51"/>
        <end position="78"/>
    </location>
</feature>
<organism evidence="8 9">
    <name type="scientific">Nakaseomyces bracarensis</name>
    <dbReference type="NCBI Taxonomy" id="273131"/>
    <lineage>
        <taxon>Eukaryota</taxon>
        <taxon>Fungi</taxon>
        <taxon>Dikarya</taxon>
        <taxon>Ascomycota</taxon>
        <taxon>Saccharomycotina</taxon>
        <taxon>Saccharomycetes</taxon>
        <taxon>Saccharomycetales</taxon>
        <taxon>Saccharomycetaceae</taxon>
        <taxon>Nakaseomyces</taxon>
    </lineage>
</organism>
<dbReference type="InterPro" id="IPR051643">
    <property type="entry name" value="Transcr_Reg_ZincFinger"/>
</dbReference>
<dbReference type="Gene3D" id="3.30.160.60">
    <property type="entry name" value="Classic Zinc Finger"/>
    <property type="match status" value="1"/>
</dbReference>
<dbReference type="PROSITE" id="PS00028">
    <property type="entry name" value="ZINC_FINGER_C2H2_1"/>
    <property type="match status" value="1"/>
</dbReference>
<evidence type="ECO:0000256" key="3">
    <source>
        <dbReference type="ARBA" id="ARBA00022771"/>
    </source>
</evidence>
<dbReference type="Pfam" id="PF00096">
    <property type="entry name" value="zf-C2H2"/>
    <property type="match status" value="1"/>
</dbReference>
<keyword evidence="2" id="KW-0479">Metal-binding</keyword>
<gene>
    <name evidence="8" type="ORF">RNJ44_03341</name>
</gene>
<accession>A0ABR4NZH4</accession>
<dbReference type="Proteomes" id="UP001623330">
    <property type="component" value="Unassembled WGS sequence"/>
</dbReference>
<evidence type="ECO:0000256" key="6">
    <source>
        <dbReference type="PROSITE-ProRule" id="PRU00042"/>
    </source>
</evidence>
<evidence type="ECO:0000256" key="1">
    <source>
        <dbReference type="ARBA" id="ARBA00004123"/>
    </source>
</evidence>
<keyword evidence="9" id="KW-1185">Reference proteome</keyword>
<evidence type="ECO:0000256" key="5">
    <source>
        <dbReference type="ARBA" id="ARBA00023242"/>
    </source>
</evidence>
<proteinExistence type="predicted"/>
<dbReference type="PANTHER" id="PTHR24396">
    <property type="entry name" value="ZINC FINGER PROTEIN"/>
    <property type="match status" value="1"/>
</dbReference>
<evidence type="ECO:0000256" key="2">
    <source>
        <dbReference type="ARBA" id="ARBA00022723"/>
    </source>
</evidence>
<evidence type="ECO:0000256" key="4">
    <source>
        <dbReference type="ARBA" id="ARBA00022833"/>
    </source>
</evidence>
<evidence type="ECO:0000313" key="9">
    <source>
        <dbReference type="Proteomes" id="UP001623330"/>
    </source>
</evidence>
<dbReference type="SUPFAM" id="SSF57667">
    <property type="entry name" value="beta-beta-alpha zinc fingers"/>
    <property type="match status" value="1"/>
</dbReference>
<evidence type="ECO:0000259" key="7">
    <source>
        <dbReference type="PROSITE" id="PS50157"/>
    </source>
</evidence>
<keyword evidence="3 6" id="KW-0863">Zinc-finger</keyword>
<comment type="subcellular location">
    <subcellularLocation>
        <location evidence="1">Nucleus</location>
    </subcellularLocation>
</comment>
<dbReference type="InterPro" id="IPR013087">
    <property type="entry name" value="Znf_C2H2_type"/>
</dbReference>
<sequence>MATRQRGSSVLRVKESVKEPRLIPSRFQEVSRHIQRPLAREETRNTELEEYICHYCDARFKIRGYLTRHIKKHALQKAYYCPYYNEKAPPDLRCHNNGGFSRRDTYKAHMKTRHIIYPSGVKSSERFKSPGHCSHCGEYSPNVEHWVEDHVESGQCTALPEEYVQTRIQDKKNEKKVSRVKMIKTSNGKSRFISTTRSIMDSKVLLNKDAMEALTIVAEHTNRSDILTKYGNNKILLDSADFDKDILESKPKNRYEEEDLEEEIEEESHPYFGGRAPDVGVTHMVKKDAADELPTIREEKKIIPLDMEQSPYDLSYLLDFDAVTHAPDIKNEEPGQILPFDKDYISRQNQKNLQDCSDIYSDFIKSP</sequence>
<dbReference type="InterPro" id="IPR036236">
    <property type="entry name" value="Znf_C2H2_sf"/>
</dbReference>
<reference evidence="8 9" key="1">
    <citation type="submission" date="2024-05" db="EMBL/GenBank/DDBJ databases">
        <title>Long read based assembly of the Candida bracarensis genome reveals expanded adhesin content.</title>
        <authorList>
            <person name="Marcet-Houben M."/>
            <person name="Ksiezopolska E."/>
            <person name="Gabaldon T."/>
        </authorList>
    </citation>
    <scope>NUCLEOTIDE SEQUENCE [LARGE SCALE GENOMIC DNA]</scope>
    <source>
        <strain evidence="8 9">CBM6</strain>
    </source>
</reference>
<dbReference type="PANTHER" id="PTHR24396:SF19">
    <property type="entry name" value="FI01119P"/>
    <property type="match status" value="1"/>
</dbReference>
<dbReference type="EMBL" id="JBEVYD010000003">
    <property type="protein sequence ID" value="KAL3234579.1"/>
    <property type="molecule type" value="Genomic_DNA"/>
</dbReference>
<dbReference type="PROSITE" id="PS50157">
    <property type="entry name" value="ZINC_FINGER_C2H2_2"/>
    <property type="match status" value="1"/>
</dbReference>
<dbReference type="SMART" id="SM00355">
    <property type="entry name" value="ZnF_C2H2"/>
    <property type="match status" value="2"/>
</dbReference>
<keyword evidence="5" id="KW-0539">Nucleus</keyword>
<protein>
    <submittedName>
        <fullName evidence="8">Transcription factor STP2</fullName>
    </submittedName>
</protein>
<keyword evidence="4" id="KW-0862">Zinc</keyword>
<evidence type="ECO:0000313" key="8">
    <source>
        <dbReference type="EMBL" id="KAL3234579.1"/>
    </source>
</evidence>